<accession>Q3IFS3</accession>
<dbReference type="AlphaFoldDB" id="Q3IFS3"/>
<dbReference type="Proteomes" id="UP000006843">
    <property type="component" value="Chromosome I"/>
</dbReference>
<dbReference type="HOGENOM" id="CLU_2247747_0_0_6"/>
<proteinExistence type="predicted"/>
<keyword evidence="2" id="KW-1185">Reference proteome</keyword>
<protein>
    <submittedName>
        <fullName evidence="1">Orphan protein</fullName>
    </submittedName>
</protein>
<gene>
    <name evidence="1" type="ordered locus">PSHAa0441</name>
</gene>
<name>Q3IFS3_PSET1</name>
<reference evidence="1 2" key="1">
    <citation type="journal article" date="2005" name="Genome Res.">
        <title>Coping with cold: the genome of the versatile marine Antarctica bacterium Pseudoalteromonas haloplanktis TAC125.</title>
        <authorList>
            <person name="Medigue C."/>
            <person name="Krin E."/>
            <person name="Pascal G."/>
            <person name="Barbe V."/>
            <person name="Bernsel A."/>
            <person name="Bertin P."/>
            <person name="Cheung F."/>
            <person name="Cruveiller S."/>
            <person name="Damico S."/>
            <person name="Duilio A."/>
            <person name="Fang G."/>
            <person name="Feller G."/>
            <person name="Mangenot S."/>
            <person name="Marino G."/>
            <person name="Nilsson J."/>
            <person name="Parilli E."/>
            <person name="Rocha E."/>
            <person name="Rouy Z."/>
            <person name="Sekowska A."/>
            <person name="Tutino M.L."/>
            <person name="Vallenet D."/>
            <person name="von Heijne G."/>
            <person name="Danchin A."/>
        </authorList>
    </citation>
    <scope>NUCLEOTIDE SEQUENCE [LARGE SCALE GENOMIC DNA]</scope>
    <source>
        <strain evidence="2">TAC 125</strain>
    </source>
</reference>
<organism evidence="1 2">
    <name type="scientific">Pseudoalteromonas translucida (strain TAC 125)</name>
    <dbReference type="NCBI Taxonomy" id="326442"/>
    <lineage>
        <taxon>Bacteria</taxon>
        <taxon>Pseudomonadati</taxon>
        <taxon>Pseudomonadota</taxon>
        <taxon>Gammaproteobacteria</taxon>
        <taxon>Alteromonadales</taxon>
        <taxon>Pseudoalteromonadaceae</taxon>
        <taxon>Pseudoalteromonas</taxon>
    </lineage>
</organism>
<sequence length="104" mass="11884">MPQIPLNSVLLGLFIRAPVLALFISHISNRGQNWPFFIIKLHKIRSLIINHLALNNHQTRLKLGKQLKYKIKNKLSVATIKPRDIINFISAYQVSILALCVDAF</sequence>
<dbReference type="EMBL" id="CR954246">
    <property type="protein sequence ID" value="CAI85538.1"/>
    <property type="molecule type" value="Genomic_DNA"/>
</dbReference>
<dbReference type="BioCyc" id="PHAL326442:PSHA_RS02140-MONOMER"/>
<evidence type="ECO:0000313" key="2">
    <source>
        <dbReference type="Proteomes" id="UP000006843"/>
    </source>
</evidence>
<dbReference type="KEGG" id="pha:PSHAa0441"/>
<dbReference type="PATRIC" id="fig|326442.8.peg.418"/>
<evidence type="ECO:0000313" key="1">
    <source>
        <dbReference type="EMBL" id="CAI85538.1"/>
    </source>
</evidence>